<protein>
    <submittedName>
        <fullName evidence="2">Glucokinase</fullName>
    </submittedName>
</protein>
<dbReference type="Gene3D" id="3.30.420.40">
    <property type="match status" value="2"/>
</dbReference>
<name>A0A8J3EV18_9ACTN</name>
<comment type="similarity">
    <text evidence="1">Belongs to the ROK (NagC/XylR) family.</text>
</comment>
<dbReference type="EMBL" id="BMHA01000011">
    <property type="protein sequence ID" value="GGI08290.1"/>
    <property type="molecule type" value="Genomic_DNA"/>
</dbReference>
<comment type="caution">
    <text evidence="2">The sequence shown here is derived from an EMBL/GenBank/DDBJ whole genome shotgun (WGS) entry which is preliminary data.</text>
</comment>
<dbReference type="SUPFAM" id="SSF53067">
    <property type="entry name" value="Actin-like ATPase domain"/>
    <property type="match status" value="1"/>
</dbReference>
<dbReference type="Proteomes" id="UP000650511">
    <property type="component" value="Unassembled WGS sequence"/>
</dbReference>
<evidence type="ECO:0000313" key="2">
    <source>
        <dbReference type="EMBL" id="GGI08290.1"/>
    </source>
</evidence>
<gene>
    <name evidence="2" type="ORF">GCM10011354_28350</name>
</gene>
<dbReference type="PANTHER" id="PTHR18964:SF169">
    <property type="entry name" value="N-ACETYLMANNOSAMINE KINASE"/>
    <property type="match status" value="1"/>
</dbReference>
<dbReference type="InterPro" id="IPR049874">
    <property type="entry name" value="ROK_cs"/>
</dbReference>
<evidence type="ECO:0000313" key="3">
    <source>
        <dbReference type="Proteomes" id="UP000650511"/>
    </source>
</evidence>
<organism evidence="2 3">
    <name type="scientific">Egicoccus halophilus</name>
    <dbReference type="NCBI Taxonomy" id="1670830"/>
    <lineage>
        <taxon>Bacteria</taxon>
        <taxon>Bacillati</taxon>
        <taxon>Actinomycetota</taxon>
        <taxon>Nitriliruptoria</taxon>
        <taxon>Egicoccales</taxon>
        <taxon>Egicoccaceae</taxon>
        <taxon>Egicoccus</taxon>
    </lineage>
</organism>
<evidence type="ECO:0000256" key="1">
    <source>
        <dbReference type="ARBA" id="ARBA00006479"/>
    </source>
</evidence>
<proteinExistence type="inferred from homology"/>
<dbReference type="AlphaFoldDB" id="A0A8J3EV18"/>
<sequence length="316" mass="32016">MVTVGIDLGGTNIYAVVLDGEERLGRAKLRTPSTGDRTGVIDVMDAAVRDALGDAGRDIDEVTGVGVGSPGVVMAGTVGGASNVPGFLERFSLADLLKQKVGREVRVTNDVTAAAVAEHRLGAGRGTDDLLAVHVGTGVGGGIILGGRPFEGGAGGAGEFGHIVVRQGGAVCPCGRRGCVEAYAGRRAMTLAAERAKAAGTSTILFDVMEDKGKARATSGVFAAAYERGDTLVADLLDDAIEALGAGIASAVNLLDVDVVVLGGGFADRFGGWFRSRVDAAMRPHLFLQPPRIRVVAAELGDEGGAIGAALLAAEI</sequence>
<reference evidence="2" key="1">
    <citation type="journal article" date="2014" name="Int. J. Syst. Evol. Microbiol.">
        <title>Complete genome sequence of Corynebacterium casei LMG S-19264T (=DSM 44701T), isolated from a smear-ripened cheese.</title>
        <authorList>
            <consortium name="US DOE Joint Genome Institute (JGI-PGF)"/>
            <person name="Walter F."/>
            <person name="Albersmeier A."/>
            <person name="Kalinowski J."/>
            <person name="Ruckert C."/>
        </authorList>
    </citation>
    <scope>NUCLEOTIDE SEQUENCE</scope>
    <source>
        <strain evidence="2">CGMCC 1.14988</strain>
    </source>
</reference>
<dbReference type="Pfam" id="PF00480">
    <property type="entry name" value="ROK"/>
    <property type="match status" value="1"/>
</dbReference>
<accession>A0A8J3EV18</accession>
<dbReference type="RefSeq" id="WP_205745227.1">
    <property type="nucleotide sequence ID" value="NZ_BMHA01000011.1"/>
</dbReference>
<reference evidence="2" key="2">
    <citation type="submission" date="2020-09" db="EMBL/GenBank/DDBJ databases">
        <authorList>
            <person name="Sun Q."/>
            <person name="Zhou Y."/>
        </authorList>
    </citation>
    <scope>NUCLEOTIDE SEQUENCE</scope>
    <source>
        <strain evidence="2">CGMCC 1.14988</strain>
    </source>
</reference>
<dbReference type="InterPro" id="IPR043129">
    <property type="entry name" value="ATPase_NBD"/>
</dbReference>
<keyword evidence="3" id="KW-1185">Reference proteome</keyword>
<dbReference type="PROSITE" id="PS01125">
    <property type="entry name" value="ROK"/>
    <property type="match status" value="1"/>
</dbReference>
<dbReference type="InterPro" id="IPR000600">
    <property type="entry name" value="ROK"/>
</dbReference>
<dbReference type="PANTHER" id="PTHR18964">
    <property type="entry name" value="ROK (REPRESSOR, ORF, KINASE) FAMILY"/>
    <property type="match status" value="1"/>
</dbReference>